<dbReference type="OrthoDB" id="1466969at2"/>
<dbReference type="AlphaFoldDB" id="A0A0D0IR60"/>
<evidence type="ECO:0008006" key="4">
    <source>
        <dbReference type="Google" id="ProtNLM"/>
    </source>
</evidence>
<protein>
    <recommendedName>
        <fullName evidence="4">DUF4290 domain-containing protein</fullName>
    </recommendedName>
</protein>
<dbReference type="InterPro" id="IPR025632">
    <property type="entry name" value="DUF4290"/>
</dbReference>
<keyword evidence="3" id="KW-1185">Reference proteome</keyword>
<organism evidence="2 3">
    <name type="scientific">Prevotella pectinovora</name>
    <dbReference type="NCBI Taxonomy" id="1602169"/>
    <lineage>
        <taxon>Bacteria</taxon>
        <taxon>Pseudomonadati</taxon>
        <taxon>Bacteroidota</taxon>
        <taxon>Bacteroidia</taxon>
        <taxon>Bacteroidales</taxon>
        <taxon>Prevotellaceae</taxon>
        <taxon>Prevotella</taxon>
    </lineage>
</organism>
<name>A0A0D0IR60_9BACT</name>
<reference evidence="2 3" key="1">
    <citation type="submission" date="2015-01" db="EMBL/GenBank/DDBJ databases">
        <title>Comparative genomics of non-oral Prevotella species.</title>
        <authorList>
            <person name="Accetto T."/>
            <person name="Nograsek B."/>
            <person name="Avgustin G."/>
        </authorList>
    </citation>
    <scope>NUCLEOTIDE SEQUENCE [LARGE SCALE GENOMIC DNA]</scope>
    <source>
        <strain evidence="2 3">P5-119</strain>
    </source>
</reference>
<accession>A0A0D0IR60</accession>
<evidence type="ECO:0000256" key="1">
    <source>
        <dbReference type="SAM" id="MobiDB-lite"/>
    </source>
</evidence>
<sequence>MNIKGLDYNTEREKLILPEYGREVQQMVDIAVNLPTKEERQRCAETIVRVMERMLPQNRNNADYKCKLWDHLAIISDFKLDIDYPYDVSKAKEISEKPKPLAYPMTKIKVRHYGHLLFESFELLKKMEPGKERDELARLTAEQMKHNLGQWSHGANNYDKVVDDIARFTDGIIQLDPRELQNARFNLPQPQQKSGGGSKGKRRRQNH</sequence>
<dbReference type="RefSeq" id="WP_042520186.1">
    <property type="nucleotide sequence ID" value="NZ_JAXESS010000014.1"/>
</dbReference>
<evidence type="ECO:0000313" key="2">
    <source>
        <dbReference type="EMBL" id="KIP60131.1"/>
    </source>
</evidence>
<feature type="region of interest" description="Disordered" evidence="1">
    <location>
        <begin position="183"/>
        <end position="207"/>
    </location>
</feature>
<evidence type="ECO:0000313" key="3">
    <source>
        <dbReference type="Proteomes" id="UP000032046"/>
    </source>
</evidence>
<dbReference type="STRING" id="1602171.ST44_12410"/>
<gene>
    <name evidence="2" type="ORF">ST44_12410</name>
</gene>
<dbReference type="Proteomes" id="UP000032046">
    <property type="component" value="Unassembled WGS sequence"/>
</dbReference>
<proteinExistence type="predicted"/>
<comment type="caution">
    <text evidence="2">The sequence shown here is derived from an EMBL/GenBank/DDBJ whole genome shotgun (WGS) entry which is preliminary data.</text>
</comment>
<dbReference type="Pfam" id="PF14123">
    <property type="entry name" value="DUF4290"/>
    <property type="match status" value="1"/>
</dbReference>
<dbReference type="EMBL" id="JXQK01000088">
    <property type="protein sequence ID" value="KIP60131.1"/>
    <property type="molecule type" value="Genomic_DNA"/>
</dbReference>